<dbReference type="InterPro" id="IPR014762">
    <property type="entry name" value="DNA_mismatch_repair_CS"/>
</dbReference>
<dbReference type="GO" id="GO:0140664">
    <property type="term" value="F:ATP-dependent DNA damage sensor activity"/>
    <property type="evidence" value="ECO:0007669"/>
    <property type="project" value="InterPro"/>
</dbReference>
<dbReference type="Gene3D" id="3.30.1370.100">
    <property type="entry name" value="MutL, C-terminal domain, regulatory subdomain"/>
    <property type="match status" value="1"/>
</dbReference>
<dbReference type="EMBL" id="AMSD01000001">
    <property type="protein sequence ID" value="EPE38002.1"/>
    <property type="molecule type" value="Genomic_DNA"/>
</dbReference>
<dbReference type="AlphaFoldDB" id="S3DHS3"/>
<evidence type="ECO:0000313" key="9">
    <source>
        <dbReference type="Proteomes" id="UP000053688"/>
    </source>
</evidence>
<dbReference type="SMART" id="SM00853">
    <property type="entry name" value="MutL_C"/>
    <property type="match status" value="1"/>
</dbReference>
<evidence type="ECO:0000256" key="1">
    <source>
        <dbReference type="ARBA" id="ARBA00006082"/>
    </source>
</evidence>
<comment type="caution">
    <text evidence="8">The sequence shown here is derived from an EMBL/GenBank/DDBJ whole genome shotgun (WGS) entry which is preliminary data.</text>
</comment>
<evidence type="ECO:0000256" key="3">
    <source>
        <dbReference type="ARBA" id="ARBA00022763"/>
    </source>
</evidence>
<dbReference type="Pfam" id="PF13589">
    <property type="entry name" value="HATPase_c_3"/>
    <property type="match status" value="1"/>
</dbReference>
<dbReference type="Proteomes" id="UP000053688">
    <property type="component" value="Unassembled WGS sequence"/>
</dbReference>
<dbReference type="RefSeq" id="WP_016503800.1">
    <property type="nucleotide sequence ID" value="NZ_AMSD01000001.1"/>
</dbReference>
<organism evidence="8 9">
    <name type="scientific">Candidatus Photodesmus katoptron Akat1</name>
    <dbReference type="NCBI Taxonomy" id="1236703"/>
    <lineage>
        <taxon>Bacteria</taxon>
        <taxon>Pseudomonadati</taxon>
        <taxon>Pseudomonadota</taxon>
        <taxon>Gammaproteobacteria</taxon>
        <taxon>Vibrionales</taxon>
        <taxon>Vibrionaceae</taxon>
        <taxon>Candidatus Photodesmus</taxon>
    </lineage>
</organism>
<sequence length="566" mass="64566">MTIKILSKQLISQISAGEIVDRPASVVKELVENSLDSGATVIDIEIEKGGIQLIRIRDNGKGILKNELTLALSRHATSKIRTLDDLSLLSTLGFRGEALASISAVSRLILTSRPVIQDIAWSIYSEGMEMKVQPVSHPLGTSVEVINLFFNMPARRRFLCTDRTEFIHIDELIKRIALSRFDIKFSLRHNNKIIRQYYPARNELEIGKRIAAVCGNAFVCNMIKVELIHYDLKLYGWISSPNGSRKKGDLQYFYVNGRVVRDRFINHAIRKSYANFLKEEQFVAYVLFIEIHPNQIDVNVHPAKYEIHFYKARLVHDFIYRAINNALVKSHDIDIPYLSIDKHQSKEKNKNLIVDKSDGIIEKQLNINPTEKNKPIEFLGKAIAVIQNRYVVMDSKQGVVLISLGRAEWLKIRAQFGIRESILLISRPLLIPLLIELIEELVSYVTDFSELLISFGLSFRVKNFSTLIVLGVPRILMNKNLSKLIPDLLSYIAFSNFNPSLIIENRKALANWITNYIISVKVDYSVCEALKIITELEKIYCGQLPLHDKKFVTKVDFSKSIAVLQS</sequence>
<dbReference type="InterPro" id="IPR038973">
    <property type="entry name" value="MutL/Mlh/Pms-like"/>
</dbReference>
<dbReference type="SUPFAM" id="SSF118116">
    <property type="entry name" value="DNA mismatch repair protein MutL"/>
    <property type="match status" value="1"/>
</dbReference>
<dbReference type="PANTHER" id="PTHR10073:SF12">
    <property type="entry name" value="DNA MISMATCH REPAIR PROTEIN MLH1"/>
    <property type="match status" value="1"/>
</dbReference>
<comment type="similarity">
    <text evidence="1 5">Belongs to the DNA mismatch repair MutL/HexB family.</text>
</comment>
<dbReference type="Gene3D" id="3.30.230.10">
    <property type="match status" value="1"/>
</dbReference>
<dbReference type="GO" id="GO:0032300">
    <property type="term" value="C:mismatch repair complex"/>
    <property type="evidence" value="ECO:0007669"/>
    <property type="project" value="InterPro"/>
</dbReference>
<dbReference type="GO" id="GO:0030983">
    <property type="term" value="F:mismatched DNA binding"/>
    <property type="evidence" value="ECO:0007669"/>
    <property type="project" value="InterPro"/>
</dbReference>
<evidence type="ECO:0000313" key="8">
    <source>
        <dbReference type="EMBL" id="EPE38002.1"/>
    </source>
</evidence>
<evidence type="ECO:0000256" key="2">
    <source>
        <dbReference type="ARBA" id="ARBA00021975"/>
    </source>
</evidence>
<dbReference type="CDD" id="cd16926">
    <property type="entry name" value="HATPase_MutL-MLH-PMS-like"/>
    <property type="match status" value="1"/>
</dbReference>
<feature type="domain" description="DNA mismatch repair protein S5" evidence="7">
    <location>
        <begin position="210"/>
        <end position="328"/>
    </location>
</feature>
<dbReference type="GO" id="GO:0006298">
    <property type="term" value="P:mismatch repair"/>
    <property type="evidence" value="ECO:0007669"/>
    <property type="project" value="UniProtKB-UniRule"/>
</dbReference>
<dbReference type="GO" id="GO:0016887">
    <property type="term" value="F:ATP hydrolysis activity"/>
    <property type="evidence" value="ECO:0007669"/>
    <property type="project" value="InterPro"/>
</dbReference>
<dbReference type="eggNOG" id="COG0323">
    <property type="taxonomic scope" value="Bacteria"/>
</dbReference>
<comment type="function">
    <text evidence="5">This protein is involved in the repair of mismatches in DNA. It is required for dam-dependent methyl-directed DNA mismatch repair. May act as a 'molecular matchmaker', a protein that promotes the formation of a stable complex between two or more DNA-binding proteins in an ATP-dependent manner without itself being part of a final effector complex.</text>
</comment>
<evidence type="ECO:0000259" key="6">
    <source>
        <dbReference type="SMART" id="SM00853"/>
    </source>
</evidence>
<dbReference type="InterPro" id="IPR036890">
    <property type="entry name" value="HATPase_C_sf"/>
</dbReference>
<feature type="domain" description="MutL C-terminal dimerisation" evidence="6">
    <location>
        <begin position="382"/>
        <end position="525"/>
    </location>
</feature>
<dbReference type="SMART" id="SM01340">
    <property type="entry name" value="DNA_mis_repair"/>
    <property type="match status" value="1"/>
</dbReference>
<accession>S3DHS3</accession>
<name>S3DHS3_9GAMM</name>
<proteinExistence type="inferred from homology"/>
<dbReference type="NCBIfam" id="TIGR00585">
    <property type="entry name" value="mutl"/>
    <property type="match status" value="1"/>
</dbReference>
<evidence type="ECO:0000259" key="7">
    <source>
        <dbReference type="SMART" id="SM01340"/>
    </source>
</evidence>
<reference evidence="8 9" key="1">
    <citation type="journal article" date="2014" name="Environ. Microbiol.">
        <title>Genomic signatures of obligate host dependence in the luminous bacterial symbiont of a vertebrate.</title>
        <authorList>
            <person name="Hendry T.A."/>
            <person name="de Wet J.R."/>
            <person name="Dunlap P.V."/>
        </authorList>
    </citation>
    <scope>NUCLEOTIDE SEQUENCE [LARGE SCALE GENOMIC DNA]</scope>
    <source>
        <strain evidence="8 9">Akat1</strain>
    </source>
</reference>
<evidence type="ECO:0000256" key="4">
    <source>
        <dbReference type="ARBA" id="ARBA00023204"/>
    </source>
</evidence>
<dbReference type="PANTHER" id="PTHR10073">
    <property type="entry name" value="DNA MISMATCH REPAIR PROTEIN MLH, PMS, MUTL"/>
    <property type="match status" value="1"/>
</dbReference>
<dbReference type="InterPro" id="IPR042120">
    <property type="entry name" value="MutL_C_dimsub"/>
</dbReference>
<keyword evidence="4 5" id="KW-0234">DNA repair</keyword>
<dbReference type="Gene3D" id="3.30.1540.20">
    <property type="entry name" value="MutL, C-terminal domain, dimerisation subdomain"/>
    <property type="match status" value="1"/>
</dbReference>
<dbReference type="InterPro" id="IPR002099">
    <property type="entry name" value="MutL/Mlh/PMS"/>
</dbReference>
<evidence type="ECO:0000256" key="5">
    <source>
        <dbReference type="HAMAP-Rule" id="MF_00149"/>
    </source>
</evidence>
<dbReference type="InterPro" id="IPR014721">
    <property type="entry name" value="Ribsml_uS5_D2-typ_fold_subgr"/>
</dbReference>
<dbReference type="SUPFAM" id="SSF55874">
    <property type="entry name" value="ATPase domain of HSP90 chaperone/DNA topoisomerase II/histidine kinase"/>
    <property type="match status" value="1"/>
</dbReference>
<dbReference type="FunFam" id="3.30.565.10:FF:000003">
    <property type="entry name" value="DNA mismatch repair endonuclease MutL"/>
    <property type="match status" value="1"/>
</dbReference>
<dbReference type="PROSITE" id="PS00058">
    <property type="entry name" value="DNA_MISMATCH_REPAIR_1"/>
    <property type="match status" value="1"/>
</dbReference>
<dbReference type="InterPro" id="IPR042121">
    <property type="entry name" value="MutL_C_regsub"/>
</dbReference>
<gene>
    <name evidence="5" type="primary">mutL</name>
    <name evidence="8" type="ORF">O1U_0465</name>
</gene>
<dbReference type="Gene3D" id="3.30.565.10">
    <property type="entry name" value="Histidine kinase-like ATPase, C-terminal domain"/>
    <property type="match status" value="1"/>
</dbReference>
<dbReference type="InterPro" id="IPR020667">
    <property type="entry name" value="DNA_mismatch_repair_MutL"/>
</dbReference>
<dbReference type="GO" id="GO:0005524">
    <property type="term" value="F:ATP binding"/>
    <property type="evidence" value="ECO:0007669"/>
    <property type="project" value="InterPro"/>
</dbReference>
<keyword evidence="9" id="KW-1185">Reference proteome</keyword>
<dbReference type="InterPro" id="IPR013507">
    <property type="entry name" value="DNA_mismatch_S5_2-like"/>
</dbReference>
<keyword evidence="3 5" id="KW-0227">DNA damage</keyword>
<dbReference type="InterPro" id="IPR037198">
    <property type="entry name" value="MutL_C_sf"/>
</dbReference>
<dbReference type="STRING" id="28176.CF66_1012"/>
<protein>
    <recommendedName>
        <fullName evidence="2 5">DNA mismatch repair protein MutL</fullName>
    </recommendedName>
</protein>
<dbReference type="InterPro" id="IPR014790">
    <property type="entry name" value="MutL_C"/>
</dbReference>
<dbReference type="PATRIC" id="fig|1236703.3.peg.466"/>
<dbReference type="SUPFAM" id="SSF54211">
    <property type="entry name" value="Ribosomal protein S5 domain 2-like"/>
    <property type="match status" value="1"/>
</dbReference>
<dbReference type="HAMAP" id="MF_00149">
    <property type="entry name" value="DNA_mis_repair"/>
    <property type="match status" value="1"/>
</dbReference>
<dbReference type="InterPro" id="IPR020568">
    <property type="entry name" value="Ribosomal_Su5_D2-typ_SF"/>
</dbReference>
<dbReference type="Pfam" id="PF08676">
    <property type="entry name" value="MutL_C"/>
    <property type="match status" value="1"/>
</dbReference>
<dbReference type="Pfam" id="PF01119">
    <property type="entry name" value="DNA_mis_repair"/>
    <property type="match status" value="1"/>
</dbReference>
<dbReference type="CDD" id="cd03482">
    <property type="entry name" value="MutL_Trans_MutL"/>
    <property type="match status" value="1"/>
</dbReference>